<organism evidence="2 3">
    <name type="scientific">Paracoccus litorisediminis</name>
    <dbReference type="NCBI Taxonomy" id="2006130"/>
    <lineage>
        <taxon>Bacteria</taxon>
        <taxon>Pseudomonadati</taxon>
        <taxon>Pseudomonadota</taxon>
        <taxon>Alphaproteobacteria</taxon>
        <taxon>Rhodobacterales</taxon>
        <taxon>Paracoccaceae</taxon>
        <taxon>Paracoccus</taxon>
    </lineage>
</organism>
<gene>
    <name evidence="2" type="ORF">GL300_23445</name>
</gene>
<evidence type="ECO:0000256" key="1">
    <source>
        <dbReference type="SAM" id="MobiDB-lite"/>
    </source>
</evidence>
<proteinExistence type="predicted"/>
<evidence type="ECO:0000313" key="3">
    <source>
        <dbReference type="Proteomes" id="UP000449846"/>
    </source>
</evidence>
<protein>
    <submittedName>
        <fullName evidence="2">Uncharacterized protein</fullName>
    </submittedName>
</protein>
<feature type="region of interest" description="Disordered" evidence="1">
    <location>
        <begin position="119"/>
        <end position="139"/>
    </location>
</feature>
<sequence>MTLQQIILTKTHDDEVYELYMQVGQTRIWMDTYEGEHDDAELEAKSLANHHGCDWIEEPELETIPAPRTVTITGPCAGRGKYKVKLTHCDANAEHYRAEYDPSEAWAGSVETIHRDRIIAENKPEPTPEPTPTEDAPSNDIIEWDATLTNKQRARLAAQLMMSLVGCEPGDQPDPETGRIFADHMGADYTQNLIRHAFWIHDNA</sequence>
<dbReference type="AlphaFoldDB" id="A0A844HUZ0"/>
<dbReference type="EMBL" id="WMIG01000026">
    <property type="protein sequence ID" value="MTH62157.1"/>
    <property type="molecule type" value="Genomic_DNA"/>
</dbReference>
<accession>A0A844HUZ0</accession>
<reference evidence="2 3" key="1">
    <citation type="submission" date="2019-11" db="EMBL/GenBank/DDBJ databases">
        <authorList>
            <person name="Dong K."/>
        </authorList>
    </citation>
    <scope>NUCLEOTIDE SEQUENCE [LARGE SCALE GENOMIC DNA]</scope>
    <source>
        <strain evidence="2 3">NBRC 112902</strain>
    </source>
</reference>
<dbReference type="RefSeq" id="WP_155042108.1">
    <property type="nucleotide sequence ID" value="NZ_WMIG01000026.1"/>
</dbReference>
<comment type="caution">
    <text evidence="2">The sequence shown here is derived from an EMBL/GenBank/DDBJ whole genome shotgun (WGS) entry which is preliminary data.</text>
</comment>
<keyword evidence="3" id="KW-1185">Reference proteome</keyword>
<name>A0A844HUZ0_9RHOB</name>
<evidence type="ECO:0000313" key="2">
    <source>
        <dbReference type="EMBL" id="MTH62157.1"/>
    </source>
</evidence>
<dbReference type="Proteomes" id="UP000449846">
    <property type="component" value="Unassembled WGS sequence"/>
</dbReference>